<keyword evidence="1" id="KW-0732">Signal</keyword>
<organism evidence="3 4">
    <name type="scientific">Acrocarpospora corrugata</name>
    <dbReference type="NCBI Taxonomy" id="35763"/>
    <lineage>
        <taxon>Bacteria</taxon>
        <taxon>Bacillati</taxon>
        <taxon>Actinomycetota</taxon>
        <taxon>Actinomycetes</taxon>
        <taxon>Streptosporangiales</taxon>
        <taxon>Streptosporangiaceae</taxon>
        <taxon>Acrocarpospora</taxon>
    </lineage>
</organism>
<dbReference type="OrthoDB" id="4655582at2"/>
<evidence type="ECO:0000259" key="2">
    <source>
        <dbReference type="Pfam" id="PF20568"/>
    </source>
</evidence>
<comment type="caution">
    <text evidence="3">The sequence shown here is derived from an EMBL/GenBank/DDBJ whole genome shotgun (WGS) entry which is preliminary data.</text>
</comment>
<accession>A0A5M3W5U5</accession>
<dbReference type="PROSITE" id="PS51257">
    <property type="entry name" value="PROKAR_LIPOPROTEIN"/>
    <property type="match status" value="1"/>
</dbReference>
<dbReference type="EMBL" id="BLAD01000071">
    <property type="protein sequence ID" value="GES03669.1"/>
    <property type="molecule type" value="Genomic_DNA"/>
</dbReference>
<proteinExistence type="predicted"/>
<dbReference type="InterPro" id="IPR046704">
    <property type="entry name" value="DUF6777"/>
</dbReference>
<protein>
    <recommendedName>
        <fullName evidence="2">DUF6777 domain-containing protein</fullName>
    </recommendedName>
</protein>
<evidence type="ECO:0000313" key="4">
    <source>
        <dbReference type="Proteomes" id="UP000334990"/>
    </source>
</evidence>
<keyword evidence="4" id="KW-1185">Reference proteome</keyword>
<gene>
    <name evidence="3" type="ORF">Acor_57350</name>
</gene>
<dbReference type="Pfam" id="PF20568">
    <property type="entry name" value="DUF6777"/>
    <property type="match status" value="1"/>
</dbReference>
<feature type="domain" description="DUF6777" evidence="2">
    <location>
        <begin position="61"/>
        <end position="227"/>
    </location>
</feature>
<feature type="signal peptide" evidence="1">
    <location>
        <begin position="1"/>
        <end position="23"/>
    </location>
</feature>
<reference evidence="3 4" key="1">
    <citation type="submission" date="2019-10" db="EMBL/GenBank/DDBJ databases">
        <title>Whole genome shotgun sequence of Acrocarpospora corrugata NBRC 13972.</title>
        <authorList>
            <person name="Ichikawa N."/>
            <person name="Kimura A."/>
            <person name="Kitahashi Y."/>
            <person name="Komaki H."/>
            <person name="Oguchi A."/>
        </authorList>
    </citation>
    <scope>NUCLEOTIDE SEQUENCE [LARGE SCALE GENOMIC DNA]</scope>
    <source>
        <strain evidence="3 4">NBRC 13972</strain>
    </source>
</reference>
<sequence length="346" mass="37345">MRKTGAALTVLLLLLSTGCTALAKSAKIVAIAVETIGADPFFELPIPEKPITPGPDGGLRPGDTPGLYGGSLRKQTCDKALLTRFLTDPKNLAKATAWAAVRRIPVKGIRDYIRKLTPVILRNDTLVRNHGFADGVSTAMDALLQAGIGVLADDQGQPVVKCNCGNPLAEPQATLDDIQPDIIVQPEWSLRFEKRKATRVKPSKSRRIRAFSLLNVDTGKGIRRPAGSEGRDDMELPSAAPAILGRWQSGEPASVVEVTVTGENAYSGVLADDLTITDDCTVSAGTRTWTVEGRDPDYTGSLYFIDIDTFEPQNPVPARWRVIDQNRITMCATVLGQEQCVDLTRA</sequence>
<dbReference type="RefSeq" id="WP_155339813.1">
    <property type="nucleotide sequence ID" value="NZ_BAAABN010000007.1"/>
</dbReference>
<dbReference type="Proteomes" id="UP000334990">
    <property type="component" value="Unassembled WGS sequence"/>
</dbReference>
<evidence type="ECO:0000313" key="3">
    <source>
        <dbReference type="EMBL" id="GES03669.1"/>
    </source>
</evidence>
<name>A0A5M3W5U5_9ACTN</name>
<dbReference type="AlphaFoldDB" id="A0A5M3W5U5"/>
<feature type="chain" id="PRO_5024289951" description="DUF6777 domain-containing protein" evidence="1">
    <location>
        <begin position="24"/>
        <end position="346"/>
    </location>
</feature>
<evidence type="ECO:0000256" key="1">
    <source>
        <dbReference type="SAM" id="SignalP"/>
    </source>
</evidence>